<dbReference type="Gene3D" id="2.40.50.140">
    <property type="entry name" value="Nucleic acid-binding proteins"/>
    <property type="match status" value="1"/>
</dbReference>
<evidence type="ECO:0000256" key="2">
    <source>
        <dbReference type="ARBA" id="ARBA00004496"/>
    </source>
</evidence>
<comment type="caution">
    <text evidence="17">The sequence shown here is derived from an EMBL/GenBank/DDBJ whole genome shotgun (WGS) entry which is preliminary data.</text>
</comment>
<dbReference type="Gene3D" id="3.40.1260.20">
    <property type="entry name" value="Ribonuclease E, catalytic domain"/>
    <property type="match status" value="1"/>
</dbReference>
<evidence type="ECO:0000313" key="18">
    <source>
        <dbReference type="Proteomes" id="UP000610558"/>
    </source>
</evidence>
<comment type="subcellular location">
    <subcellularLocation>
        <location evidence="2">Cytoplasm</location>
    </subcellularLocation>
</comment>
<dbReference type="InterPro" id="IPR012340">
    <property type="entry name" value="NA-bd_OB-fold"/>
</dbReference>
<evidence type="ECO:0000256" key="3">
    <source>
        <dbReference type="ARBA" id="ARBA00005663"/>
    </source>
</evidence>
<evidence type="ECO:0000256" key="1">
    <source>
        <dbReference type="ARBA" id="ARBA00001946"/>
    </source>
</evidence>
<dbReference type="RefSeq" id="WP_190763944.1">
    <property type="nucleotide sequence ID" value="NZ_JACXLD010000003.1"/>
</dbReference>
<keyword evidence="15" id="KW-0694">RNA-binding</keyword>
<evidence type="ECO:0000256" key="8">
    <source>
        <dbReference type="ARBA" id="ARBA00022694"/>
    </source>
</evidence>
<keyword evidence="9" id="KW-0540">Nuclease</keyword>
<dbReference type="GO" id="GO:0004519">
    <property type="term" value="F:endonuclease activity"/>
    <property type="evidence" value="ECO:0007669"/>
    <property type="project" value="UniProtKB-KW"/>
</dbReference>
<name>A0A927GW53_9GAMM</name>
<dbReference type="CDD" id="cd04453">
    <property type="entry name" value="S1_RNase_E"/>
    <property type="match status" value="1"/>
</dbReference>
<evidence type="ECO:0000256" key="6">
    <source>
        <dbReference type="ARBA" id="ARBA00022552"/>
    </source>
</evidence>
<keyword evidence="18" id="KW-1185">Reference proteome</keyword>
<dbReference type="PANTHER" id="PTHR30001">
    <property type="entry name" value="RIBONUCLEASE"/>
    <property type="match status" value="1"/>
</dbReference>
<keyword evidence="8" id="KW-0819">tRNA processing</keyword>
<evidence type="ECO:0000256" key="13">
    <source>
        <dbReference type="ARBA" id="ARBA00022801"/>
    </source>
</evidence>
<keyword evidence="6" id="KW-0698">rRNA processing</keyword>
<dbReference type="AlphaFoldDB" id="A0A927GW53"/>
<dbReference type="GO" id="GO:0004540">
    <property type="term" value="F:RNA nuclease activity"/>
    <property type="evidence" value="ECO:0007669"/>
    <property type="project" value="InterPro"/>
</dbReference>
<reference evidence="17" key="1">
    <citation type="submission" date="2020-09" db="EMBL/GenBank/DDBJ databases">
        <authorList>
            <person name="Yoon J.-W."/>
        </authorList>
    </citation>
    <scope>NUCLEOTIDE SEQUENCE</scope>
    <source>
        <strain evidence="17">KMU-158</strain>
    </source>
</reference>
<dbReference type="NCBIfam" id="TIGR00757">
    <property type="entry name" value="RNaseEG"/>
    <property type="match status" value="1"/>
</dbReference>
<dbReference type="Pfam" id="PF00575">
    <property type="entry name" value="S1"/>
    <property type="match status" value="1"/>
</dbReference>
<evidence type="ECO:0000256" key="12">
    <source>
        <dbReference type="ARBA" id="ARBA00022759"/>
    </source>
</evidence>
<dbReference type="SUPFAM" id="SSF50249">
    <property type="entry name" value="Nucleic acid-binding proteins"/>
    <property type="match status" value="1"/>
</dbReference>
<evidence type="ECO:0000256" key="14">
    <source>
        <dbReference type="ARBA" id="ARBA00022842"/>
    </source>
</evidence>
<evidence type="ECO:0000259" key="16">
    <source>
        <dbReference type="PROSITE" id="PS50126"/>
    </source>
</evidence>
<organism evidence="17 18">
    <name type="scientific">Spongiibacter pelagi</name>
    <dbReference type="NCBI Taxonomy" id="2760804"/>
    <lineage>
        <taxon>Bacteria</taxon>
        <taxon>Pseudomonadati</taxon>
        <taxon>Pseudomonadota</taxon>
        <taxon>Gammaproteobacteria</taxon>
        <taxon>Cellvibrionales</taxon>
        <taxon>Spongiibacteraceae</taxon>
        <taxon>Spongiibacter</taxon>
    </lineage>
</organism>
<keyword evidence="14" id="KW-0460">Magnesium</keyword>
<keyword evidence="12" id="KW-0255">Endonuclease</keyword>
<keyword evidence="7" id="KW-0820">tRNA-binding</keyword>
<evidence type="ECO:0000256" key="9">
    <source>
        <dbReference type="ARBA" id="ARBA00022722"/>
    </source>
</evidence>
<dbReference type="PANTHER" id="PTHR30001:SF0">
    <property type="entry name" value="RIBONUCLEASE G"/>
    <property type="match status" value="1"/>
</dbReference>
<dbReference type="InterPro" id="IPR048583">
    <property type="entry name" value="RNase_E_G_thioredoxin-like"/>
</dbReference>
<comment type="similarity">
    <text evidence="3">Belongs to the RNase E/G family. RNase G subfamily.</text>
</comment>
<dbReference type="GO" id="GO:0008033">
    <property type="term" value="P:tRNA processing"/>
    <property type="evidence" value="ECO:0007669"/>
    <property type="project" value="UniProtKB-KW"/>
</dbReference>
<gene>
    <name evidence="17" type="primary">rng</name>
    <name evidence="17" type="ORF">IB286_07065</name>
</gene>
<dbReference type="Pfam" id="PF10150">
    <property type="entry name" value="RNase_E_G"/>
    <property type="match status" value="1"/>
</dbReference>
<evidence type="ECO:0000256" key="7">
    <source>
        <dbReference type="ARBA" id="ARBA00022555"/>
    </source>
</evidence>
<keyword evidence="11" id="KW-0699">rRNA-binding</keyword>
<dbReference type="InterPro" id="IPR004659">
    <property type="entry name" value="RNase_E/G"/>
</dbReference>
<dbReference type="GO" id="GO:0005737">
    <property type="term" value="C:cytoplasm"/>
    <property type="evidence" value="ECO:0007669"/>
    <property type="project" value="UniProtKB-SubCell"/>
</dbReference>
<evidence type="ECO:0000313" key="17">
    <source>
        <dbReference type="EMBL" id="MBD2858768.1"/>
    </source>
</evidence>
<keyword evidence="5" id="KW-0963">Cytoplasm</keyword>
<dbReference type="GO" id="GO:0006364">
    <property type="term" value="P:rRNA processing"/>
    <property type="evidence" value="ECO:0007669"/>
    <property type="project" value="UniProtKB-KW"/>
</dbReference>
<keyword evidence="13 17" id="KW-0378">Hydrolase</keyword>
<evidence type="ECO:0000256" key="11">
    <source>
        <dbReference type="ARBA" id="ARBA00022730"/>
    </source>
</evidence>
<dbReference type="GO" id="GO:0046872">
    <property type="term" value="F:metal ion binding"/>
    <property type="evidence" value="ECO:0007669"/>
    <property type="project" value="UniProtKB-KW"/>
</dbReference>
<evidence type="ECO:0000256" key="15">
    <source>
        <dbReference type="ARBA" id="ARBA00022884"/>
    </source>
</evidence>
<keyword evidence="10" id="KW-0479">Metal-binding</keyword>
<dbReference type="SMART" id="SM00316">
    <property type="entry name" value="S1"/>
    <property type="match status" value="1"/>
</dbReference>
<comment type="cofactor">
    <cofactor evidence="1">
        <name>Mg(2+)</name>
        <dbReference type="ChEBI" id="CHEBI:18420"/>
    </cofactor>
</comment>
<evidence type="ECO:0000256" key="10">
    <source>
        <dbReference type="ARBA" id="ARBA00022723"/>
    </source>
</evidence>
<dbReference type="GO" id="GO:0019843">
    <property type="term" value="F:rRNA binding"/>
    <property type="evidence" value="ECO:0007669"/>
    <property type="project" value="UniProtKB-KW"/>
</dbReference>
<accession>A0A927GW53</accession>
<evidence type="ECO:0000256" key="4">
    <source>
        <dbReference type="ARBA" id="ARBA00017719"/>
    </source>
</evidence>
<dbReference type="InterPro" id="IPR003029">
    <property type="entry name" value="S1_domain"/>
</dbReference>
<evidence type="ECO:0000256" key="5">
    <source>
        <dbReference type="ARBA" id="ARBA00022490"/>
    </source>
</evidence>
<dbReference type="EMBL" id="JACXLD010000003">
    <property type="protein sequence ID" value="MBD2858768.1"/>
    <property type="molecule type" value="Genomic_DNA"/>
</dbReference>
<dbReference type="GO" id="GO:0016787">
    <property type="term" value="F:hydrolase activity"/>
    <property type="evidence" value="ECO:0007669"/>
    <property type="project" value="UniProtKB-KW"/>
</dbReference>
<feature type="domain" description="S1 motif" evidence="16">
    <location>
        <begin position="39"/>
        <end position="115"/>
    </location>
</feature>
<protein>
    <recommendedName>
        <fullName evidence="4">Ribonuclease G</fullName>
    </recommendedName>
</protein>
<dbReference type="GO" id="GO:0000049">
    <property type="term" value="F:tRNA binding"/>
    <property type="evidence" value="ECO:0007669"/>
    <property type="project" value="UniProtKB-KW"/>
</dbReference>
<dbReference type="Pfam" id="PF20833">
    <property type="entry name" value="RNase_E_G_Thio"/>
    <property type="match status" value="1"/>
</dbReference>
<dbReference type="PROSITE" id="PS50126">
    <property type="entry name" value="S1"/>
    <property type="match status" value="1"/>
</dbReference>
<dbReference type="InterPro" id="IPR019307">
    <property type="entry name" value="RNA-bd_AU-1/RNase_E/G"/>
</dbReference>
<sequence length="491" mass="55662">MSEEILINVTPAETRVAVVENGVLQEVYIERTRAKGIVGNIYQGKVVRVLPGMQAAFVDIGLERTSFIHASDIAVLDQESGEHADIRTKIREGQQLTVQVTKDPIGTKGARLTTRLSVSSRYLVFMPGVNHIGVSHRIDDDEERQRLKALLEKSAAPAEGEPESGDGHGYILRTAAEGVGEDELTADIKFLRRLWQAVERRMKRDSAPAIIYEDLPLFMRTMRDLVRPGLEKIRIDSRESFQRVDQFAEDYLPEIRPILEYYPGERPIFDLYSVEDEIQRALGRKVELKSGGYLIIDQTEAMTTIDINTGAFVGHRNLEETIFKTNLEAAASLSRQLRLRNLGGIIIIDFIDMKDPEHRRLVLRALEKAMEKDYAKTSITGVSELGLVEMTRKRTRESLEHVLCETCRYCEGRGSLKSPETVCYEVFREILREARAYESKNLLVLASQEVVDRLLDEESANVADLEEFIGASIKFQVESVYIQEQFDVILL</sequence>
<dbReference type="Proteomes" id="UP000610558">
    <property type="component" value="Unassembled WGS sequence"/>
</dbReference>
<proteinExistence type="inferred from homology"/>
<dbReference type="NCBIfam" id="NF008689">
    <property type="entry name" value="PRK11712.1"/>
    <property type="match status" value="1"/>
</dbReference>